<keyword evidence="2" id="KW-1185">Reference proteome</keyword>
<gene>
    <name evidence="1" type="ORF">LX83_007299</name>
</gene>
<sequence length="55" mass="6013">MPPPTTSSGLNPEITLVSQWPVSRPRWRTTGRPAVAVARTGTTDWAVPKVQDKIT</sequence>
<name>A0AAE3KPZ5_9PSEU</name>
<comment type="caution">
    <text evidence="1">The sequence shown here is derived from an EMBL/GenBank/DDBJ whole genome shotgun (WGS) entry which is preliminary data.</text>
</comment>
<protein>
    <submittedName>
        <fullName evidence="1">Uncharacterized protein</fullName>
    </submittedName>
</protein>
<evidence type="ECO:0000313" key="2">
    <source>
        <dbReference type="Proteomes" id="UP001206128"/>
    </source>
</evidence>
<evidence type="ECO:0000313" key="1">
    <source>
        <dbReference type="EMBL" id="MCP2170408.1"/>
    </source>
</evidence>
<dbReference type="EMBL" id="JAMTCK010000032">
    <property type="protein sequence ID" value="MCP2170408.1"/>
    <property type="molecule type" value="Genomic_DNA"/>
</dbReference>
<organism evidence="1 2">
    <name type="scientific">Goodfellowiella coeruleoviolacea</name>
    <dbReference type="NCBI Taxonomy" id="334858"/>
    <lineage>
        <taxon>Bacteria</taxon>
        <taxon>Bacillati</taxon>
        <taxon>Actinomycetota</taxon>
        <taxon>Actinomycetes</taxon>
        <taxon>Pseudonocardiales</taxon>
        <taxon>Pseudonocardiaceae</taxon>
        <taxon>Goodfellowiella</taxon>
    </lineage>
</organism>
<dbReference type="Proteomes" id="UP001206128">
    <property type="component" value="Unassembled WGS sequence"/>
</dbReference>
<accession>A0AAE3KPZ5</accession>
<proteinExistence type="predicted"/>
<reference evidence="1" key="1">
    <citation type="submission" date="2022-06" db="EMBL/GenBank/DDBJ databases">
        <title>Genomic Encyclopedia of Archaeal and Bacterial Type Strains, Phase II (KMG-II): from individual species to whole genera.</title>
        <authorList>
            <person name="Goeker M."/>
        </authorList>
    </citation>
    <scope>NUCLEOTIDE SEQUENCE</scope>
    <source>
        <strain evidence="1">DSM 43935</strain>
    </source>
</reference>
<dbReference type="AlphaFoldDB" id="A0AAE3KPZ5"/>